<gene>
    <name evidence="1" type="ORF">A2161_09885</name>
</gene>
<proteinExistence type="predicted"/>
<reference evidence="1 2" key="1">
    <citation type="journal article" date="2016" name="Nat. Commun.">
        <title>Thousands of microbial genomes shed light on interconnected biogeochemical processes in an aquifer system.</title>
        <authorList>
            <person name="Anantharaman K."/>
            <person name="Brown C.T."/>
            <person name="Hug L.A."/>
            <person name="Sharon I."/>
            <person name="Castelle C.J."/>
            <person name="Probst A.J."/>
            <person name="Thomas B.C."/>
            <person name="Singh A."/>
            <person name="Wilkins M.J."/>
            <person name="Karaoz U."/>
            <person name="Brodie E.L."/>
            <person name="Williams K.H."/>
            <person name="Hubbard S.S."/>
            <person name="Banfield J.F."/>
        </authorList>
    </citation>
    <scope>NUCLEOTIDE SEQUENCE [LARGE SCALE GENOMIC DNA]</scope>
</reference>
<organism evidence="1 2">
    <name type="scientific">Candidatus Schekmanbacteria bacterium RBG_13_48_7</name>
    <dbReference type="NCBI Taxonomy" id="1817878"/>
    <lineage>
        <taxon>Bacteria</taxon>
        <taxon>Candidatus Schekmaniibacteriota</taxon>
    </lineage>
</organism>
<dbReference type="Proteomes" id="UP000179266">
    <property type="component" value="Unassembled WGS sequence"/>
</dbReference>
<sequence>MEKLFSRKVFNSGGIEPTWIDVIIASIFWGNWPKLKQQVIEVIASCKKMDTLDRICYSGLLSF</sequence>
<comment type="caution">
    <text evidence="1">The sequence shown here is derived from an EMBL/GenBank/DDBJ whole genome shotgun (WGS) entry which is preliminary data.</text>
</comment>
<accession>A0A1F7RQZ1</accession>
<evidence type="ECO:0000313" key="1">
    <source>
        <dbReference type="EMBL" id="OGL43943.1"/>
    </source>
</evidence>
<dbReference type="AlphaFoldDB" id="A0A1F7RQZ1"/>
<protein>
    <submittedName>
        <fullName evidence="1">Uncharacterized protein</fullName>
    </submittedName>
</protein>
<dbReference type="EMBL" id="MGDD01000248">
    <property type="protein sequence ID" value="OGL43943.1"/>
    <property type="molecule type" value="Genomic_DNA"/>
</dbReference>
<evidence type="ECO:0000313" key="2">
    <source>
        <dbReference type="Proteomes" id="UP000179266"/>
    </source>
</evidence>
<name>A0A1F7RQZ1_9BACT</name>